<dbReference type="PANTHER" id="PTHR20941">
    <property type="entry name" value="FOLATE SYNTHESIS PROTEINS"/>
    <property type="match status" value="1"/>
</dbReference>
<proteinExistence type="inferred from homology"/>
<dbReference type="InterPro" id="IPR000489">
    <property type="entry name" value="Pterin-binding_dom"/>
</dbReference>
<evidence type="ECO:0000256" key="2">
    <source>
        <dbReference type="ARBA" id="ARBA00001946"/>
    </source>
</evidence>
<feature type="domain" description="Pterin-binding" evidence="13">
    <location>
        <begin position="51"/>
        <end position="307"/>
    </location>
</feature>
<evidence type="ECO:0000256" key="9">
    <source>
        <dbReference type="ARBA" id="ARBA00022842"/>
    </source>
</evidence>
<evidence type="ECO:0000256" key="7">
    <source>
        <dbReference type="ARBA" id="ARBA00022679"/>
    </source>
</evidence>
<dbReference type="SUPFAM" id="SSF51717">
    <property type="entry name" value="Dihydropteroate synthetase-like"/>
    <property type="match status" value="1"/>
</dbReference>
<evidence type="ECO:0000256" key="8">
    <source>
        <dbReference type="ARBA" id="ARBA00022723"/>
    </source>
</evidence>
<comment type="catalytic activity">
    <reaction evidence="1">
        <text>(7,8-dihydropterin-6-yl)methyl diphosphate + 4-aminobenzoate = 7,8-dihydropteroate + diphosphate</text>
        <dbReference type="Rhea" id="RHEA:19949"/>
        <dbReference type="ChEBI" id="CHEBI:17836"/>
        <dbReference type="ChEBI" id="CHEBI:17839"/>
        <dbReference type="ChEBI" id="CHEBI:33019"/>
        <dbReference type="ChEBI" id="CHEBI:72950"/>
        <dbReference type="EC" id="2.5.1.15"/>
    </reaction>
</comment>
<dbReference type="InterPro" id="IPR045031">
    <property type="entry name" value="DHP_synth-like"/>
</dbReference>
<protein>
    <recommendedName>
        <fullName evidence="6 12">Dihydropteroate synthase</fullName>
        <shortName evidence="12">DHPS</shortName>
        <ecNumber evidence="5 12">2.5.1.15</ecNumber>
    </recommendedName>
    <alternativeName>
        <fullName evidence="11 12">Dihydropteroate pyrophosphorylase</fullName>
    </alternativeName>
</protein>
<dbReference type="PROSITE" id="PS00792">
    <property type="entry name" value="DHPS_1"/>
    <property type="match status" value="1"/>
</dbReference>
<comment type="caution">
    <text evidence="14">The sequence shown here is derived from an EMBL/GenBank/DDBJ whole genome shotgun (WGS) entry which is preliminary data.</text>
</comment>
<evidence type="ECO:0000256" key="1">
    <source>
        <dbReference type="ARBA" id="ARBA00000012"/>
    </source>
</evidence>
<evidence type="ECO:0000256" key="6">
    <source>
        <dbReference type="ARBA" id="ARBA00016919"/>
    </source>
</evidence>
<evidence type="ECO:0000256" key="5">
    <source>
        <dbReference type="ARBA" id="ARBA00012458"/>
    </source>
</evidence>
<dbReference type="EC" id="2.5.1.15" evidence="5 12"/>
<dbReference type="InterPro" id="IPR006390">
    <property type="entry name" value="DHP_synth_dom"/>
</dbReference>
<dbReference type="EMBL" id="JADEXP010000008">
    <property type="protein sequence ID" value="MBE9065466.1"/>
    <property type="molecule type" value="Genomic_DNA"/>
</dbReference>
<keyword evidence="8 12" id="KW-0479">Metal-binding</keyword>
<dbReference type="GO" id="GO:0005829">
    <property type="term" value="C:cytosol"/>
    <property type="evidence" value="ECO:0007669"/>
    <property type="project" value="TreeGrafter"/>
</dbReference>
<organism evidence="14 15">
    <name type="scientific">Leptolyngbya cf. ectocarpi LEGE 11479</name>
    <dbReference type="NCBI Taxonomy" id="1828722"/>
    <lineage>
        <taxon>Bacteria</taxon>
        <taxon>Bacillati</taxon>
        <taxon>Cyanobacteriota</taxon>
        <taxon>Cyanophyceae</taxon>
        <taxon>Leptolyngbyales</taxon>
        <taxon>Leptolyngbyaceae</taxon>
        <taxon>Leptolyngbya group</taxon>
        <taxon>Leptolyngbya</taxon>
    </lineage>
</organism>
<comment type="cofactor">
    <cofactor evidence="2 12">
        <name>Mg(2+)</name>
        <dbReference type="ChEBI" id="CHEBI:18420"/>
    </cofactor>
</comment>
<dbReference type="Pfam" id="PF00809">
    <property type="entry name" value="Pterin_bind"/>
    <property type="match status" value="1"/>
</dbReference>
<evidence type="ECO:0000256" key="12">
    <source>
        <dbReference type="RuleBase" id="RU361205"/>
    </source>
</evidence>
<dbReference type="GO" id="GO:0046872">
    <property type="term" value="F:metal ion binding"/>
    <property type="evidence" value="ECO:0007669"/>
    <property type="project" value="UniProtKB-KW"/>
</dbReference>
<comment type="function">
    <text evidence="12">Catalyzes the condensation of para-aminobenzoate (pABA) with 6-hydroxymethyl-7,8-dihydropterin diphosphate (DHPt-PP) to form 7,8-dihydropteroate (H2Pte), the immediate precursor of folate derivatives.</text>
</comment>
<dbReference type="GO" id="GO:0046656">
    <property type="term" value="P:folic acid biosynthetic process"/>
    <property type="evidence" value="ECO:0007669"/>
    <property type="project" value="UniProtKB-KW"/>
</dbReference>
<dbReference type="Proteomes" id="UP000615026">
    <property type="component" value="Unassembled WGS sequence"/>
</dbReference>
<dbReference type="AlphaFoldDB" id="A0A928X081"/>
<keyword evidence="9 12" id="KW-0460">Magnesium</keyword>
<dbReference type="PANTHER" id="PTHR20941:SF1">
    <property type="entry name" value="FOLIC ACID SYNTHESIS PROTEIN FOL1"/>
    <property type="match status" value="1"/>
</dbReference>
<dbReference type="InterPro" id="IPR011005">
    <property type="entry name" value="Dihydropteroate_synth-like_sf"/>
</dbReference>
<keyword evidence="10 12" id="KW-0289">Folate biosynthesis</keyword>
<evidence type="ECO:0000256" key="11">
    <source>
        <dbReference type="ARBA" id="ARBA00030193"/>
    </source>
</evidence>
<evidence type="ECO:0000256" key="4">
    <source>
        <dbReference type="ARBA" id="ARBA00009503"/>
    </source>
</evidence>
<comment type="similarity">
    <text evidence="4 12">Belongs to the DHPS family.</text>
</comment>
<dbReference type="FunFam" id="3.20.20.20:FF:000006">
    <property type="entry name" value="Dihydropteroate synthase"/>
    <property type="match status" value="1"/>
</dbReference>
<evidence type="ECO:0000259" key="13">
    <source>
        <dbReference type="PROSITE" id="PS50972"/>
    </source>
</evidence>
<dbReference type="GO" id="GO:0046654">
    <property type="term" value="P:tetrahydrofolate biosynthetic process"/>
    <property type="evidence" value="ECO:0007669"/>
    <property type="project" value="TreeGrafter"/>
</dbReference>
<evidence type="ECO:0000313" key="15">
    <source>
        <dbReference type="Proteomes" id="UP000615026"/>
    </source>
</evidence>
<keyword evidence="7 12" id="KW-0808">Transferase</keyword>
<dbReference type="CDD" id="cd00739">
    <property type="entry name" value="DHPS"/>
    <property type="match status" value="1"/>
</dbReference>
<dbReference type="GO" id="GO:0004156">
    <property type="term" value="F:dihydropteroate synthase activity"/>
    <property type="evidence" value="ECO:0007669"/>
    <property type="project" value="UniProtKB-EC"/>
</dbReference>
<dbReference type="PROSITE" id="PS50972">
    <property type="entry name" value="PTERIN_BINDING"/>
    <property type="match status" value="1"/>
</dbReference>
<sequence>MYSKLRAHPEYIGPGTYDRLARLFIAEGQKVAASRQPWQIRDQSFNWGERTYLMGVLNVTPDSFSDGGQFNTVEAALQQAQALLAHVDILDIGGQSTRPGAEQISLGAELNRVVPVIEAIRQTETLQQAVISVDTTRATVARAAVEAGADIINDISGATYEPDILKVAAKAEVPIILMHLRGTPATMQQMTDYDDLINEIVEFLRQQIDQALAVGIPMQNICIDPGIGFAKTYPQNLEILRRLPDLAALGCPVLVGVSRKRFIGWILDQPDPQQREWGTAAACTAAIANGADILRIHNGAAMADVARVADAIWRSTKDPALTAS</sequence>
<comment type="pathway">
    <text evidence="3 12">Cofactor biosynthesis; tetrahydrofolate biosynthesis; 7,8-dihydrofolate from 2-amino-4-hydroxy-6-hydroxymethyl-7,8-dihydropteridine diphosphate and 4-aminobenzoate: step 1/2.</text>
</comment>
<evidence type="ECO:0000256" key="3">
    <source>
        <dbReference type="ARBA" id="ARBA00004763"/>
    </source>
</evidence>
<keyword evidence="15" id="KW-1185">Reference proteome</keyword>
<reference evidence="14" key="1">
    <citation type="submission" date="2020-10" db="EMBL/GenBank/DDBJ databases">
        <authorList>
            <person name="Castelo-Branco R."/>
            <person name="Eusebio N."/>
            <person name="Adriana R."/>
            <person name="Vieira A."/>
            <person name="Brugerolle De Fraissinette N."/>
            <person name="Rezende De Castro R."/>
            <person name="Schneider M.P."/>
            <person name="Vasconcelos V."/>
            <person name="Leao P.N."/>
        </authorList>
    </citation>
    <scope>NUCLEOTIDE SEQUENCE</scope>
    <source>
        <strain evidence="14">LEGE 11479</strain>
    </source>
</reference>
<dbReference type="Gene3D" id="3.20.20.20">
    <property type="entry name" value="Dihydropteroate synthase-like"/>
    <property type="match status" value="1"/>
</dbReference>
<evidence type="ECO:0000313" key="14">
    <source>
        <dbReference type="EMBL" id="MBE9065466.1"/>
    </source>
</evidence>
<accession>A0A928X081</accession>
<gene>
    <name evidence="14" type="primary">folP</name>
    <name evidence="14" type="ORF">IQ260_02230</name>
</gene>
<evidence type="ECO:0000256" key="10">
    <source>
        <dbReference type="ARBA" id="ARBA00022909"/>
    </source>
</evidence>
<name>A0A928X081_LEPEC</name>
<dbReference type="NCBIfam" id="TIGR01496">
    <property type="entry name" value="DHPS"/>
    <property type="match status" value="1"/>
</dbReference>